<comment type="caution">
    <text evidence="9">The sequence shown here is derived from an EMBL/GenBank/DDBJ whole genome shotgun (WGS) entry which is preliminary data.</text>
</comment>
<gene>
    <name evidence="9" type="primary">asnB</name>
    <name evidence="9" type="ORF">QNM18_21350</name>
</gene>
<keyword evidence="5" id="KW-0067">ATP-binding</keyword>
<dbReference type="Proteomes" id="UP001231915">
    <property type="component" value="Unassembled WGS sequence"/>
</dbReference>
<evidence type="ECO:0000259" key="8">
    <source>
        <dbReference type="PROSITE" id="PS51278"/>
    </source>
</evidence>
<dbReference type="EC" id="6.3.5.4" evidence="3"/>
<dbReference type="EMBL" id="JASJUT010000011">
    <property type="protein sequence ID" value="MDK2597611.1"/>
    <property type="molecule type" value="Genomic_DNA"/>
</dbReference>
<comment type="catalytic activity">
    <reaction evidence="7">
        <text>L-aspartate + L-glutamine + ATP + H2O = L-asparagine + L-glutamate + AMP + diphosphate + H(+)</text>
        <dbReference type="Rhea" id="RHEA:12228"/>
        <dbReference type="ChEBI" id="CHEBI:15377"/>
        <dbReference type="ChEBI" id="CHEBI:15378"/>
        <dbReference type="ChEBI" id="CHEBI:29985"/>
        <dbReference type="ChEBI" id="CHEBI:29991"/>
        <dbReference type="ChEBI" id="CHEBI:30616"/>
        <dbReference type="ChEBI" id="CHEBI:33019"/>
        <dbReference type="ChEBI" id="CHEBI:58048"/>
        <dbReference type="ChEBI" id="CHEBI:58359"/>
        <dbReference type="ChEBI" id="CHEBI:456215"/>
        <dbReference type="EC" id="6.3.5.4"/>
    </reaction>
</comment>
<keyword evidence="10" id="KW-1185">Reference proteome</keyword>
<dbReference type="GO" id="GO:0004066">
    <property type="term" value="F:asparagine synthase (glutamine-hydrolyzing) activity"/>
    <property type="evidence" value="ECO:0007669"/>
    <property type="project" value="UniProtKB-EC"/>
</dbReference>
<reference evidence="9 10" key="1">
    <citation type="submission" date="2023-05" db="EMBL/GenBank/DDBJ databases">
        <title>Pseudoalteromonas ardens sp. nov., Pseudoalteromonas obscura sp. nov., and Pseudoalteromonas umbrosa sp. nov., isolated from the coral Montipora capitata.</title>
        <authorList>
            <person name="Thomas E.M."/>
            <person name="Smith E.M."/>
            <person name="Papke E."/>
            <person name="Shlafstein M.D."/>
            <person name="Oline D.K."/>
            <person name="Videau P."/>
            <person name="Saw J.H."/>
            <person name="Strangman W.K."/>
            <person name="Ushijima B."/>
        </authorList>
    </citation>
    <scope>NUCLEOTIDE SEQUENCE [LARGE SCALE GENOMIC DNA]</scope>
    <source>
        <strain evidence="9 10">P94</strain>
    </source>
</reference>
<dbReference type="Gene3D" id="3.60.20.10">
    <property type="entry name" value="Glutamine Phosphoribosylpyrophosphate, subunit 1, domain 1"/>
    <property type="match status" value="1"/>
</dbReference>
<accession>A0ABT7ERC0</accession>
<dbReference type="CDD" id="cd01991">
    <property type="entry name" value="Asn_synthase_B_C"/>
    <property type="match status" value="1"/>
</dbReference>
<dbReference type="InterPro" id="IPR029055">
    <property type="entry name" value="Ntn_hydrolases_N"/>
</dbReference>
<proteinExistence type="inferred from homology"/>
<dbReference type="PIRSF" id="PIRSF001589">
    <property type="entry name" value="Asn_synthetase_glu-h"/>
    <property type="match status" value="1"/>
</dbReference>
<dbReference type="CDD" id="cd00712">
    <property type="entry name" value="AsnB"/>
    <property type="match status" value="1"/>
</dbReference>
<dbReference type="Gene3D" id="3.40.50.620">
    <property type="entry name" value="HUPs"/>
    <property type="match status" value="1"/>
</dbReference>
<dbReference type="InterPro" id="IPR017932">
    <property type="entry name" value="GATase_2_dom"/>
</dbReference>
<keyword evidence="6" id="KW-0315">Glutamine amidotransferase</keyword>
<evidence type="ECO:0000313" key="9">
    <source>
        <dbReference type="EMBL" id="MDK2597611.1"/>
    </source>
</evidence>
<sequence length="642" mass="71511">MCGIAGFYNRHLSQDEAQQKLGAMLDAIVHRGPDDFGMWQNNGLHLGHRRLAIHDLSAAGHQPMPSASGRYHIAFNGEIYNFEELRQALPAQSWRGSSDTEVMLAAFEHWGIEQAIDKFNGMFGFAVWDMQEQTLTLARDRFGEKPVYYFSQGDYFGFSSELSAIEALHDISLTVDRAAVSRQLETSYIPAPLTIYKEVKKLPPGSVVTFKNGQVSDVKAYWTLADTIGRAQSQQFSDEQEAIDCLESELLKAVKLRMASDVPLGAFLSGGVDSSLVVALMQAQSNSPVNTFSIGFNVEGYNEAVFAKEVAEHLGTNHTERYLNPTDALDIVPKMGHIFDEPFSDASQLPTYLVSAIAKEKVTVCLSGDGGDELFSGYKRYQATPDIWKKINKFPCRSVFAKVIQSAPTSVLDKVFAFLSPLAAKYGRKGAMGAKLKTLSGWLKAQSIEELYELSMMHWKDVNGIVIGCESSDIWSPSAPDFSEAIERMMYQDSIAYLPGDILTKVDRTAMSVSLEGRIPLLDPRVAETAWRLPMNMKQRGNCGKWALKQVLYKYLPQEMMERPKMGFGVPIHDWLRGELKGWAQDLLSPERLTSQGLLNPEPIGQALQKHIVGEENNAAMLWDVLMLQAWLDANPARKGRL</sequence>
<evidence type="ECO:0000256" key="5">
    <source>
        <dbReference type="ARBA" id="ARBA00022840"/>
    </source>
</evidence>
<dbReference type="Pfam" id="PF00733">
    <property type="entry name" value="Asn_synthase"/>
    <property type="match status" value="1"/>
</dbReference>
<keyword evidence="9" id="KW-0436">Ligase</keyword>
<keyword evidence="4" id="KW-0547">Nucleotide-binding</keyword>
<evidence type="ECO:0000256" key="7">
    <source>
        <dbReference type="ARBA" id="ARBA00048741"/>
    </source>
</evidence>
<dbReference type="SUPFAM" id="SSF52402">
    <property type="entry name" value="Adenine nucleotide alpha hydrolases-like"/>
    <property type="match status" value="1"/>
</dbReference>
<evidence type="ECO:0000256" key="1">
    <source>
        <dbReference type="ARBA" id="ARBA00005187"/>
    </source>
</evidence>
<dbReference type="PANTHER" id="PTHR43284">
    <property type="entry name" value="ASPARAGINE SYNTHETASE (GLUTAMINE-HYDROLYZING)"/>
    <property type="match status" value="1"/>
</dbReference>
<dbReference type="RefSeq" id="WP_284138389.1">
    <property type="nucleotide sequence ID" value="NZ_JASJUT010000011.1"/>
</dbReference>
<dbReference type="InterPro" id="IPR006426">
    <property type="entry name" value="Asn_synth_AEB"/>
</dbReference>
<dbReference type="PROSITE" id="PS51278">
    <property type="entry name" value="GATASE_TYPE_2"/>
    <property type="match status" value="1"/>
</dbReference>
<evidence type="ECO:0000313" key="10">
    <source>
        <dbReference type="Proteomes" id="UP001231915"/>
    </source>
</evidence>
<dbReference type="InterPro" id="IPR051786">
    <property type="entry name" value="ASN_synthetase/amidase"/>
</dbReference>
<organism evidence="9 10">
    <name type="scientific">Pseudoalteromonas obscura</name>
    <dbReference type="NCBI Taxonomy" id="3048491"/>
    <lineage>
        <taxon>Bacteria</taxon>
        <taxon>Pseudomonadati</taxon>
        <taxon>Pseudomonadota</taxon>
        <taxon>Gammaproteobacteria</taxon>
        <taxon>Alteromonadales</taxon>
        <taxon>Pseudoalteromonadaceae</taxon>
        <taxon>Pseudoalteromonas</taxon>
    </lineage>
</organism>
<dbReference type="InterPro" id="IPR014729">
    <property type="entry name" value="Rossmann-like_a/b/a_fold"/>
</dbReference>
<dbReference type="SUPFAM" id="SSF56235">
    <property type="entry name" value="N-terminal nucleophile aminohydrolases (Ntn hydrolases)"/>
    <property type="match status" value="1"/>
</dbReference>
<protein>
    <recommendedName>
        <fullName evidence="3">asparagine synthase (glutamine-hydrolyzing)</fullName>
        <ecNumber evidence="3">6.3.5.4</ecNumber>
    </recommendedName>
</protein>
<evidence type="ECO:0000256" key="4">
    <source>
        <dbReference type="ARBA" id="ARBA00022741"/>
    </source>
</evidence>
<dbReference type="InterPro" id="IPR033738">
    <property type="entry name" value="AsnB_N"/>
</dbReference>
<comment type="pathway">
    <text evidence="1">Amino-acid biosynthesis; L-asparagine biosynthesis; L-asparagine from L-aspartate (L-Gln route): step 1/1.</text>
</comment>
<evidence type="ECO:0000256" key="2">
    <source>
        <dbReference type="ARBA" id="ARBA00005752"/>
    </source>
</evidence>
<evidence type="ECO:0000256" key="3">
    <source>
        <dbReference type="ARBA" id="ARBA00012737"/>
    </source>
</evidence>
<dbReference type="InterPro" id="IPR001962">
    <property type="entry name" value="Asn_synthase"/>
</dbReference>
<feature type="domain" description="Glutamine amidotransferase type-2" evidence="8">
    <location>
        <begin position="2"/>
        <end position="213"/>
    </location>
</feature>
<evidence type="ECO:0000256" key="6">
    <source>
        <dbReference type="ARBA" id="ARBA00022962"/>
    </source>
</evidence>
<dbReference type="PANTHER" id="PTHR43284:SF1">
    <property type="entry name" value="ASPARAGINE SYNTHETASE"/>
    <property type="match status" value="1"/>
</dbReference>
<dbReference type="NCBIfam" id="TIGR01536">
    <property type="entry name" value="asn_synth_AEB"/>
    <property type="match status" value="1"/>
</dbReference>
<comment type="similarity">
    <text evidence="2">Belongs to the asparagine synthetase family.</text>
</comment>
<dbReference type="Pfam" id="PF13522">
    <property type="entry name" value="GATase_6"/>
    <property type="match status" value="1"/>
</dbReference>
<name>A0ABT7ERC0_9GAMM</name>